<keyword evidence="1" id="KW-0378">Hydrolase</keyword>
<dbReference type="GO" id="GO:0005829">
    <property type="term" value="C:cytosol"/>
    <property type="evidence" value="ECO:0007669"/>
    <property type="project" value="TreeGrafter"/>
</dbReference>
<name>A0A0R1QCU3_9LACO</name>
<dbReference type="PATRIC" id="fig|1423769.4.peg.2068"/>
<dbReference type="GO" id="GO:0043456">
    <property type="term" value="P:regulation of pentose-phosphate shunt"/>
    <property type="evidence" value="ECO:0007669"/>
    <property type="project" value="TreeGrafter"/>
</dbReference>
<dbReference type="RefSeq" id="WP_056964511.1">
    <property type="nucleotide sequence ID" value="NZ_AZEU01000227.1"/>
</dbReference>
<reference evidence="4 5" key="1">
    <citation type="journal article" date="2015" name="Genome Announc.">
        <title>Expanding the biotechnology potential of lactobacilli through comparative genomics of 213 strains and associated genera.</title>
        <authorList>
            <person name="Sun Z."/>
            <person name="Harris H.M."/>
            <person name="McCann A."/>
            <person name="Guo C."/>
            <person name="Argimon S."/>
            <person name="Zhang W."/>
            <person name="Yang X."/>
            <person name="Jeffery I.B."/>
            <person name="Cooney J.C."/>
            <person name="Kagawa T.F."/>
            <person name="Liu W."/>
            <person name="Song Y."/>
            <person name="Salvetti E."/>
            <person name="Wrobel A."/>
            <person name="Rasinkangas P."/>
            <person name="Parkhill J."/>
            <person name="Rea M.C."/>
            <person name="O'Sullivan O."/>
            <person name="Ritari J."/>
            <person name="Douillard F.P."/>
            <person name="Paul Ross R."/>
            <person name="Yang R."/>
            <person name="Briner A.E."/>
            <person name="Felis G.E."/>
            <person name="de Vos W.M."/>
            <person name="Barrangou R."/>
            <person name="Klaenhammer T.R."/>
            <person name="Caufield P.W."/>
            <person name="Cui Y."/>
            <person name="Zhang H."/>
            <person name="O'Toole P.W."/>
        </authorList>
    </citation>
    <scope>NUCLEOTIDE SEQUENCE [LARGE SCALE GENOMIC DNA]</scope>
    <source>
        <strain evidence="4 5">DSM 13343</strain>
    </source>
</reference>
<dbReference type="PANTHER" id="PTHR46517">
    <property type="entry name" value="FRUCTOSE-2,6-BISPHOSPHATASE TIGAR"/>
    <property type="match status" value="1"/>
</dbReference>
<sequence>MTEFYFVRHGQTQVNLRNAFNGGSVDEPLTESGLQAAKACGQALSEVHFVQAISSDMPRAVTTSQLILQANHYPTPLNLAAGLHEMDLGDWDGKTVEQVAEPEALDVYFHDPVRFDQAYASARHIEGYANTLRRARAVITSTYAAHPSGKVLVVAHGIVFQLLLNTLLGVPFAQLREPKMLRNATISQLNTQDGQHFSKILWDLRPDEIENKKILLT</sequence>
<dbReference type="Proteomes" id="UP000051790">
    <property type="component" value="Unassembled WGS sequence"/>
</dbReference>
<organism evidence="4 5">
    <name type="scientific">Lacticaseibacillus manihotivorans DSM 13343 = JCM 12514</name>
    <dbReference type="NCBI Taxonomy" id="1423769"/>
    <lineage>
        <taxon>Bacteria</taxon>
        <taxon>Bacillati</taxon>
        <taxon>Bacillota</taxon>
        <taxon>Bacilli</taxon>
        <taxon>Lactobacillales</taxon>
        <taxon>Lactobacillaceae</taxon>
        <taxon>Lacticaseibacillus</taxon>
    </lineage>
</organism>
<dbReference type="SUPFAM" id="SSF53254">
    <property type="entry name" value="Phosphoglycerate mutase-like"/>
    <property type="match status" value="1"/>
</dbReference>
<dbReference type="InterPro" id="IPR029033">
    <property type="entry name" value="His_PPase_superfam"/>
</dbReference>
<keyword evidence="5" id="KW-1185">Reference proteome</keyword>
<dbReference type="EMBL" id="AZEU01000227">
    <property type="protein sequence ID" value="KRL42528.1"/>
    <property type="molecule type" value="Genomic_DNA"/>
</dbReference>
<dbReference type="CDD" id="cd07067">
    <property type="entry name" value="HP_PGM_like"/>
    <property type="match status" value="1"/>
</dbReference>
<accession>A0A0R1QCU3</accession>
<dbReference type="InterPro" id="IPR051695">
    <property type="entry name" value="Phosphoglycerate_Mutase"/>
</dbReference>
<protein>
    <submittedName>
        <fullName evidence="4">Phosphoglycerate mutase family protein</fullName>
    </submittedName>
</protein>
<comment type="caution">
    <text evidence="4">The sequence shown here is derived from an EMBL/GenBank/DDBJ whole genome shotgun (WGS) entry which is preliminary data.</text>
</comment>
<evidence type="ECO:0000256" key="1">
    <source>
        <dbReference type="ARBA" id="ARBA00022801"/>
    </source>
</evidence>
<proteinExistence type="predicted"/>
<dbReference type="SMART" id="SM00855">
    <property type="entry name" value="PGAM"/>
    <property type="match status" value="1"/>
</dbReference>
<evidence type="ECO:0000256" key="3">
    <source>
        <dbReference type="PIRSR" id="PIRSR613078-2"/>
    </source>
</evidence>
<evidence type="ECO:0000313" key="4">
    <source>
        <dbReference type="EMBL" id="KRL42528.1"/>
    </source>
</evidence>
<evidence type="ECO:0000256" key="2">
    <source>
        <dbReference type="PIRSR" id="PIRSR613078-1"/>
    </source>
</evidence>
<dbReference type="Pfam" id="PF00300">
    <property type="entry name" value="His_Phos_1"/>
    <property type="match status" value="1"/>
</dbReference>
<evidence type="ECO:0000313" key="5">
    <source>
        <dbReference type="Proteomes" id="UP000051790"/>
    </source>
</evidence>
<feature type="binding site" evidence="3">
    <location>
        <begin position="8"/>
        <end position="15"/>
    </location>
    <ligand>
        <name>substrate</name>
    </ligand>
</feature>
<feature type="active site" description="Proton donor/acceptor" evidence="2">
    <location>
        <position position="85"/>
    </location>
</feature>
<gene>
    <name evidence="4" type="ORF">FD01_GL001920</name>
</gene>
<dbReference type="InterPro" id="IPR013078">
    <property type="entry name" value="His_Pase_superF_clade-1"/>
</dbReference>
<dbReference type="PANTHER" id="PTHR46517:SF1">
    <property type="entry name" value="FRUCTOSE-2,6-BISPHOSPHATASE TIGAR"/>
    <property type="match status" value="1"/>
</dbReference>
<dbReference type="AlphaFoldDB" id="A0A0R1QCU3"/>
<feature type="binding site" evidence="3">
    <location>
        <position position="59"/>
    </location>
    <ligand>
        <name>substrate</name>
    </ligand>
</feature>
<dbReference type="OrthoDB" id="9782128at2"/>
<dbReference type="GO" id="GO:0004331">
    <property type="term" value="F:fructose-2,6-bisphosphate 2-phosphatase activity"/>
    <property type="evidence" value="ECO:0007669"/>
    <property type="project" value="TreeGrafter"/>
</dbReference>
<feature type="active site" description="Tele-phosphohistidine intermediate" evidence="2">
    <location>
        <position position="9"/>
    </location>
</feature>
<dbReference type="Gene3D" id="3.40.50.1240">
    <property type="entry name" value="Phosphoglycerate mutase-like"/>
    <property type="match status" value="1"/>
</dbReference>
<dbReference type="GO" id="GO:0045820">
    <property type="term" value="P:negative regulation of glycolytic process"/>
    <property type="evidence" value="ECO:0007669"/>
    <property type="project" value="TreeGrafter"/>
</dbReference>